<proteinExistence type="predicted"/>
<gene>
    <name evidence="3" type="ORF">P4O66_000215</name>
</gene>
<feature type="compositionally biased region" description="Basic and acidic residues" evidence="2">
    <location>
        <begin position="125"/>
        <end position="141"/>
    </location>
</feature>
<evidence type="ECO:0000313" key="4">
    <source>
        <dbReference type="Proteomes" id="UP001239994"/>
    </source>
</evidence>
<feature type="region of interest" description="Disordered" evidence="2">
    <location>
        <begin position="56"/>
        <end position="97"/>
    </location>
</feature>
<accession>A0AAD8ZJY9</accession>
<keyword evidence="4" id="KW-1185">Reference proteome</keyword>
<evidence type="ECO:0000313" key="3">
    <source>
        <dbReference type="EMBL" id="KAK1800320.1"/>
    </source>
</evidence>
<feature type="region of interest" description="Disordered" evidence="2">
    <location>
        <begin position="112"/>
        <end position="153"/>
    </location>
</feature>
<feature type="compositionally biased region" description="Polar residues" evidence="2">
    <location>
        <begin position="68"/>
        <end position="85"/>
    </location>
</feature>
<dbReference type="AlphaFoldDB" id="A0AAD8ZJY9"/>
<dbReference type="Proteomes" id="UP001239994">
    <property type="component" value="Unassembled WGS sequence"/>
</dbReference>
<dbReference type="EMBL" id="JAROKS010000010">
    <property type="protein sequence ID" value="KAK1800320.1"/>
    <property type="molecule type" value="Genomic_DNA"/>
</dbReference>
<protein>
    <submittedName>
        <fullName evidence="3">Uncharacterized protein</fullName>
    </submittedName>
</protein>
<comment type="caution">
    <text evidence="3">The sequence shown here is derived from an EMBL/GenBank/DDBJ whole genome shotgun (WGS) entry which is preliminary data.</text>
</comment>
<keyword evidence="1" id="KW-0175">Coiled coil</keyword>
<feature type="coiled-coil region" evidence="1">
    <location>
        <begin position="228"/>
        <end position="255"/>
    </location>
</feature>
<name>A0AAD8ZJY9_9TELE</name>
<organism evidence="3 4">
    <name type="scientific">Electrophorus voltai</name>
    <dbReference type="NCBI Taxonomy" id="2609070"/>
    <lineage>
        <taxon>Eukaryota</taxon>
        <taxon>Metazoa</taxon>
        <taxon>Chordata</taxon>
        <taxon>Craniata</taxon>
        <taxon>Vertebrata</taxon>
        <taxon>Euteleostomi</taxon>
        <taxon>Actinopterygii</taxon>
        <taxon>Neopterygii</taxon>
        <taxon>Teleostei</taxon>
        <taxon>Ostariophysi</taxon>
        <taxon>Gymnotiformes</taxon>
        <taxon>Gymnotoidei</taxon>
        <taxon>Gymnotidae</taxon>
        <taxon>Electrophorus</taxon>
    </lineage>
</organism>
<evidence type="ECO:0000256" key="2">
    <source>
        <dbReference type="SAM" id="MobiDB-lite"/>
    </source>
</evidence>
<sequence length="341" mass="37359">MNLYRSFGCLLETWVAEGYPAAAFLGGGSESRLDTNGSYSTSTDTVRFPGITLRSESEDSGVELPSVASAQTPLSSTPIQTTEDTPPSSSSLGPSRCSSSLSWLSRGAEGYVESTTAEGGPVEQALDRAKPAWRQDTRKSSPEPGVDDGTRRRAHTVSSFRVCHCAGEAYQQPTHQQGLAENHQRTHTAQPHALSTTDLAEQAEGNTETGLSPGLLYLEQVCRVMQEMARVQKMNRRLQAEVETLRDCRRETERKSACSQQGAINCADGERPELWGLEEPPDFLSHAFRRRTVSDTRAFLQQQNRAKSSKGGQFMSTDVLLEEPENIRPEEGDKVSLAFPC</sequence>
<reference evidence="3" key="1">
    <citation type="submission" date="2023-03" db="EMBL/GenBank/DDBJ databases">
        <title>Electrophorus voltai genome.</title>
        <authorList>
            <person name="Bian C."/>
        </authorList>
    </citation>
    <scope>NUCLEOTIDE SEQUENCE</scope>
    <source>
        <strain evidence="3">CB-2022</strain>
        <tissue evidence="3">Muscle</tissue>
    </source>
</reference>
<evidence type="ECO:0000256" key="1">
    <source>
        <dbReference type="SAM" id="Coils"/>
    </source>
</evidence>
<feature type="compositionally biased region" description="Low complexity" evidence="2">
    <location>
        <begin position="86"/>
        <end position="97"/>
    </location>
</feature>